<evidence type="ECO:0000313" key="11">
    <source>
        <dbReference type="EMBL" id="TDP59870.1"/>
    </source>
</evidence>
<dbReference type="PROSITE" id="PS01195">
    <property type="entry name" value="PEPT_TRNA_HYDROL_1"/>
    <property type="match status" value="1"/>
</dbReference>
<comment type="subcellular location">
    <subcellularLocation>
        <location evidence="8">Cytoplasm</location>
    </subcellularLocation>
</comment>
<keyword evidence="3 8" id="KW-0378">Hydrolase</keyword>
<feature type="active site" description="Proton acceptor" evidence="8">
    <location>
        <position position="19"/>
    </location>
</feature>
<dbReference type="NCBIfam" id="TIGR00447">
    <property type="entry name" value="pth"/>
    <property type="match status" value="1"/>
</dbReference>
<dbReference type="GO" id="GO:0000049">
    <property type="term" value="F:tRNA binding"/>
    <property type="evidence" value="ECO:0007669"/>
    <property type="project" value="UniProtKB-UniRule"/>
</dbReference>
<organism evidence="11 12">
    <name type="scientific">Aminicella lysinilytica</name>
    <dbReference type="NCBI Taxonomy" id="433323"/>
    <lineage>
        <taxon>Bacteria</taxon>
        <taxon>Bacillati</taxon>
        <taxon>Bacillota</taxon>
        <taxon>Clostridia</taxon>
        <taxon>Peptostreptococcales</taxon>
        <taxon>Anaerovoracaceae</taxon>
        <taxon>Aminicella</taxon>
    </lineage>
</organism>
<evidence type="ECO:0000256" key="6">
    <source>
        <dbReference type="ARBA" id="ARBA00048707"/>
    </source>
</evidence>
<comment type="similarity">
    <text evidence="5 8 10">Belongs to the PTH family.</text>
</comment>
<protein>
    <recommendedName>
        <fullName evidence="7 8">Peptidyl-tRNA hydrolase</fullName>
        <shortName evidence="8">Pth</shortName>
        <ecNumber evidence="1 8">3.1.1.29</ecNumber>
    </recommendedName>
</protein>
<proteinExistence type="inferred from homology"/>
<feature type="binding site" evidence="8">
    <location>
        <position position="66"/>
    </location>
    <ligand>
        <name>tRNA</name>
        <dbReference type="ChEBI" id="CHEBI:17843"/>
    </ligand>
</feature>
<comment type="function">
    <text evidence="8">Catalyzes the release of premature peptidyl moieties from peptidyl-tRNA molecules trapped in stalled 50S ribosomal subunits, and thus maintains levels of free tRNAs and 50S ribosomes.</text>
</comment>
<dbReference type="EMBL" id="SNXO01000002">
    <property type="protein sequence ID" value="TDP59870.1"/>
    <property type="molecule type" value="Genomic_DNA"/>
</dbReference>
<dbReference type="PANTHER" id="PTHR17224">
    <property type="entry name" value="PEPTIDYL-TRNA HYDROLASE"/>
    <property type="match status" value="1"/>
</dbReference>
<dbReference type="HAMAP" id="MF_00083">
    <property type="entry name" value="Pept_tRNA_hydro_bact"/>
    <property type="match status" value="1"/>
</dbReference>
<dbReference type="PROSITE" id="PS01196">
    <property type="entry name" value="PEPT_TRNA_HYDROL_2"/>
    <property type="match status" value="1"/>
</dbReference>
<evidence type="ECO:0000256" key="4">
    <source>
        <dbReference type="ARBA" id="ARBA00022884"/>
    </source>
</evidence>
<dbReference type="GO" id="GO:0072344">
    <property type="term" value="P:rescue of stalled ribosome"/>
    <property type="evidence" value="ECO:0007669"/>
    <property type="project" value="UniProtKB-UniRule"/>
</dbReference>
<evidence type="ECO:0000256" key="7">
    <source>
        <dbReference type="ARBA" id="ARBA00050038"/>
    </source>
</evidence>
<evidence type="ECO:0000313" key="12">
    <source>
        <dbReference type="Proteomes" id="UP000295500"/>
    </source>
</evidence>
<dbReference type="InterPro" id="IPR018171">
    <property type="entry name" value="Pept_tRNA_hydro_CS"/>
</dbReference>
<comment type="caution">
    <text evidence="11">The sequence shown here is derived from an EMBL/GenBank/DDBJ whole genome shotgun (WGS) entry which is preliminary data.</text>
</comment>
<feature type="binding site" evidence="8">
    <location>
        <position position="14"/>
    </location>
    <ligand>
        <name>tRNA</name>
        <dbReference type="ChEBI" id="CHEBI:17843"/>
    </ligand>
</feature>
<dbReference type="Pfam" id="PF01195">
    <property type="entry name" value="Pept_tRNA_hydro"/>
    <property type="match status" value="1"/>
</dbReference>
<reference evidence="11 12" key="1">
    <citation type="submission" date="2019-03" db="EMBL/GenBank/DDBJ databases">
        <title>Genomic Encyclopedia of Type Strains, Phase IV (KMG-IV): sequencing the most valuable type-strain genomes for metagenomic binning, comparative biology and taxonomic classification.</title>
        <authorList>
            <person name="Goeker M."/>
        </authorList>
    </citation>
    <scope>NUCLEOTIDE SEQUENCE [LARGE SCALE GENOMIC DNA]</scope>
    <source>
        <strain evidence="11 12">DSM 28287</strain>
    </source>
</reference>
<feature type="binding site" evidence="8">
    <location>
        <position position="112"/>
    </location>
    <ligand>
        <name>tRNA</name>
        <dbReference type="ChEBI" id="CHEBI:17843"/>
    </ligand>
</feature>
<evidence type="ECO:0000256" key="2">
    <source>
        <dbReference type="ARBA" id="ARBA00022555"/>
    </source>
</evidence>
<dbReference type="GO" id="GO:0005737">
    <property type="term" value="C:cytoplasm"/>
    <property type="evidence" value="ECO:0007669"/>
    <property type="project" value="UniProtKB-SubCell"/>
</dbReference>
<name>A0A4R6QC83_9FIRM</name>
<keyword evidence="12" id="KW-1185">Reference proteome</keyword>
<dbReference type="Gene3D" id="3.40.50.1470">
    <property type="entry name" value="Peptidyl-tRNA hydrolase"/>
    <property type="match status" value="1"/>
</dbReference>
<keyword evidence="2 8" id="KW-0820">tRNA-binding</keyword>
<keyword evidence="4 8" id="KW-0694">RNA-binding</keyword>
<dbReference type="InterPro" id="IPR036416">
    <property type="entry name" value="Pept_tRNA_hydro_sf"/>
</dbReference>
<evidence type="ECO:0000256" key="3">
    <source>
        <dbReference type="ARBA" id="ARBA00022801"/>
    </source>
</evidence>
<feature type="binding site" evidence="8">
    <location>
        <position position="64"/>
    </location>
    <ligand>
        <name>tRNA</name>
        <dbReference type="ChEBI" id="CHEBI:17843"/>
    </ligand>
</feature>
<comment type="function">
    <text evidence="8">Hydrolyzes ribosome-free peptidyl-tRNAs (with 1 or more amino acids incorporated), which drop off the ribosome during protein synthesis, or as a result of ribosome stalling.</text>
</comment>
<dbReference type="GO" id="GO:0004045">
    <property type="term" value="F:peptidyl-tRNA hydrolase activity"/>
    <property type="evidence" value="ECO:0007669"/>
    <property type="project" value="UniProtKB-UniRule"/>
</dbReference>
<evidence type="ECO:0000256" key="5">
    <source>
        <dbReference type="ARBA" id="ARBA00038063"/>
    </source>
</evidence>
<gene>
    <name evidence="8" type="primary">pth</name>
    <name evidence="11" type="ORF">EV211_102112</name>
</gene>
<dbReference type="InterPro" id="IPR001328">
    <property type="entry name" value="Pept_tRNA_hydro"/>
</dbReference>
<dbReference type="SUPFAM" id="SSF53178">
    <property type="entry name" value="Peptidyl-tRNA hydrolase-like"/>
    <property type="match status" value="1"/>
</dbReference>
<comment type="subunit">
    <text evidence="8">Monomer.</text>
</comment>
<feature type="site" description="Discriminates between blocked and unblocked aminoacyl-tRNA" evidence="8">
    <location>
        <position position="9"/>
    </location>
</feature>
<evidence type="ECO:0000256" key="1">
    <source>
        <dbReference type="ARBA" id="ARBA00013260"/>
    </source>
</evidence>
<evidence type="ECO:0000256" key="10">
    <source>
        <dbReference type="RuleBase" id="RU004320"/>
    </source>
</evidence>
<feature type="site" description="Stabilizes the basic form of H active site to accept a proton" evidence="8">
    <location>
        <position position="91"/>
    </location>
</feature>
<dbReference type="GO" id="GO:0006515">
    <property type="term" value="P:protein quality control for misfolded or incompletely synthesized proteins"/>
    <property type="evidence" value="ECO:0007669"/>
    <property type="project" value="UniProtKB-UniRule"/>
</dbReference>
<dbReference type="FunFam" id="3.40.50.1470:FF:000001">
    <property type="entry name" value="Peptidyl-tRNA hydrolase"/>
    <property type="match status" value="1"/>
</dbReference>
<dbReference type="EC" id="3.1.1.29" evidence="1 8"/>
<accession>A0A4R6QC83</accession>
<sequence>MYVIVGLGNPGKKYENTRHNLGFITIDRLAEENDIKVSKLKFKALTGEGRIGSERVLLVKPQTYMNLSGESVREIMNFYKLEPENLIVIYDDFDIDVGTIRIRKFGSAGTHNGMKSIIFQIQSDRFPRIRIGTGSDHMGNLADFVTGGFTKGEVPLLEEAVTNAVKACETIISDGTDKAMNLYNSKKSEDKHE</sequence>
<evidence type="ECO:0000256" key="9">
    <source>
        <dbReference type="RuleBase" id="RU000673"/>
    </source>
</evidence>
<evidence type="ECO:0000256" key="8">
    <source>
        <dbReference type="HAMAP-Rule" id="MF_00083"/>
    </source>
</evidence>
<dbReference type="PANTHER" id="PTHR17224:SF1">
    <property type="entry name" value="PEPTIDYL-TRNA HYDROLASE"/>
    <property type="match status" value="1"/>
</dbReference>
<dbReference type="RefSeq" id="WP_133527568.1">
    <property type="nucleotide sequence ID" value="NZ_CALCQM010000056.1"/>
</dbReference>
<keyword evidence="8" id="KW-0963">Cytoplasm</keyword>
<dbReference type="Proteomes" id="UP000295500">
    <property type="component" value="Unassembled WGS sequence"/>
</dbReference>
<comment type="catalytic activity">
    <reaction evidence="6 8 9">
        <text>an N-acyl-L-alpha-aminoacyl-tRNA + H2O = an N-acyl-L-amino acid + a tRNA + H(+)</text>
        <dbReference type="Rhea" id="RHEA:54448"/>
        <dbReference type="Rhea" id="RHEA-COMP:10123"/>
        <dbReference type="Rhea" id="RHEA-COMP:13883"/>
        <dbReference type="ChEBI" id="CHEBI:15377"/>
        <dbReference type="ChEBI" id="CHEBI:15378"/>
        <dbReference type="ChEBI" id="CHEBI:59874"/>
        <dbReference type="ChEBI" id="CHEBI:78442"/>
        <dbReference type="ChEBI" id="CHEBI:138191"/>
        <dbReference type="EC" id="3.1.1.29"/>
    </reaction>
</comment>
<dbReference type="CDD" id="cd00462">
    <property type="entry name" value="PTH"/>
    <property type="match status" value="1"/>
</dbReference>
<dbReference type="OrthoDB" id="9800507at2"/>
<dbReference type="AlphaFoldDB" id="A0A4R6QC83"/>